<gene>
    <name evidence="1" type="ORF">F5147DRAFT_747441</name>
</gene>
<sequence>MFLRSTSEAGKDRVFGQYHSSSGYIFGKAQNTLEVMENDYLWVASLPTGPKWHSMTLKMIRYLTIQPINLIWRDGLEVVQDLFANPIFANHVTYDPHVVVDGGECKYSEYFMAQQAFEIQDQLPEGATIILMIVASDKTLVTQHMGGLEMCPILVTVGNIQSDVRMRATCHAWQCIAYMPIPKFVDVHPDYQTILSQHLFHKCMNIVFADAKVAAMENFLHTCHKFFFDHPFKWCKESVGKDKLKLHFRSHYKRVGTCHFLSGVCQMKQMTGQEHWDLQCTLVPSITGAQSPVYSGTSFHDHKHAILDAGVRRGTKGTLDNFIIPKLELLQSFAMFTKDTGALIQWTADVTERLLITDCKLPFKRTSCQSHTFTEQIIDILNCKESMRRFQLYLFLWMHDSPLVTESDPALADLNQWCFVGPCPSILSSTATAAFHITMSLNEIQQLYALPDFGQALPDYIMKASTSQFTTAWSNDYGCLKTWNKTVSSINCDAVIMQSIQSNQTVNHIAQVQAVFQPIAPCHITLPYYLADQPLLYVQYYEIIGDPGSQPAISMYMVAQKYREGPTGQWIRLGAVIPLTDITHAVELLPMYS</sequence>
<name>A0A9P7JQ46_9AGAM</name>
<reference evidence="1" key="1">
    <citation type="journal article" date="2020" name="New Phytol.">
        <title>Comparative genomics reveals dynamic genome evolution in host specialist ectomycorrhizal fungi.</title>
        <authorList>
            <person name="Lofgren L.A."/>
            <person name="Nguyen N.H."/>
            <person name="Vilgalys R."/>
            <person name="Ruytinx J."/>
            <person name="Liao H.L."/>
            <person name="Branco S."/>
            <person name="Kuo A."/>
            <person name="LaButti K."/>
            <person name="Lipzen A."/>
            <person name="Andreopoulos W."/>
            <person name="Pangilinan J."/>
            <person name="Riley R."/>
            <person name="Hundley H."/>
            <person name="Na H."/>
            <person name="Barry K."/>
            <person name="Grigoriev I.V."/>
            <person name="Stajich J.E."/>
            <person name="Kennedy P.G."/>
        </authorList>
    </citation>
    <scope>NUCLEOTIDE SEQUENCE</scope>
    <source>
        <strain evidence="1">FC423</strain>
    </source>
</reference>
<accession>A0A9P7JQ46</accession>
<protein>
    <submittedName>
        <fullName evidence="1">Uncharacterized protein</fullName>
    </submittedName>
</protein>
<comment type="caution">
    <text evidence="1">The sequence shown here is derived from an EMBL/GenBank/DDBJ whole genome shotgun (WGS) entry which is preliminary data.</text>
</comment>
<dbReference type="RefSeq" id="XP_041288642.1">
    <property type="nucleotide sequence ID" value="XM_041439950.1"/>
</dbReference>
<dbReference type="Proteomes" id="UP000823399">
    <property type="component" value="Unassembled WGS sequence"/>
</dbReference>
<dbReference type="AlphaFoldDB" id="A0A9P7JQ46"/>
<dbReference type="GeneID" id="64702209"/>
<dbReference type="OrthoDB" id="2576233at2759"/>
<proteinExistence type="predicted"/>
<organism evidence="1 2">
    <name type="scientific">Suillus discolor</name>
    <dbReference type="NCBI Taxonomy" id="1912936"/>
    <lineage>
        <taxon>Eukaryota</taxon>
        <taxon>Fungi</taxon>
        <taxon>Dikarya</taxon>
        <taxon>Basidiomycota</taxon>
        <taxon>Agaricomycotina</taxon>
        <taxon>Agaricomycetes</taxon>
        <taxon>Agaricomycetidae</taxon>
        <taxon>Boletales</taxon>
        <taxon>Suillineae</taxon>
        <taxon>Suillaceae</taxon>
        <taxon>Suillus</taxon>
    </lineage>
</organism>
<evidence type="ECO:0000313" key="1">
    <source>
        <dbReference type="EMBL" id="KAG2097743.1"/>
    </source>
</evidence>
<keyword evidence="2" id="KW-1185">Reference proteome</keyword>
<dbReference type="EMBL" id="JABBWM010000064">
    <property type="protein sequence ID" value="KAG2097743.1"/>
    <property type="molecule type" value="Genomic_DNA"/>
</dbReference>
<evidence type="ECO:0000313" key="2">
    <source>
        <dbReference type="Proteomes" id="UP000823399"/>
    </source>
</evidence>
<dbReference type="Pfam" id="PF18759">
    <property type="entry name" value="Plavaka"/>
    <property type="match status" value="1"/>
</dbReference>
<dbReference type="InterPro" id="IPR041078">
    <property type="entry name" value="Plavaka"/>
</dbReference>